<proteinExistence type="predicted"/>
<accession>A0A0A9GKW5</accession>
<dbReference type="EMBL" id="GBRH01174720">
    <property type="protein sequence ID" value="JAE23176.1"/>
    <property type="molecule type" value="Transcribed_RNA"/>
</dbReference>
<organism evidence="1">
    <name type="scientific">Arundo donax</name>
    <name type="common">Giant reed</name>
    <name type="synonym">Donax arundinaceus</name>
    <dbReference type="NCBI Taxonomy" id="35708"/>
    <lineage>
        <taxon>Eukaryota</taxon>
        <taxon>Viridiplantae</taxon>
        <taxon>Streptophyta</taxon>
        <taxon>Embryophyta</taxon>
        <taxon>Tracheophyta</taxon>
        <taxon>Spermatophyta</taxon>
        <taxon>Magnoliopsida</taxon>
        <taxon>Liliopsida</taxon>
        <taxon>Poales</taxon>
        <taxon>Poaceae</taxon>
        <taxon>PACMAD clade</taxon>
        <taxon>Arundinoideae</taxon>
        <taxon>Arundineae</taxon>
        <taxon>Arundo</taxon>
    </lineage>
</organism>
<protein>
    <submittedName>
        <fullName evidence="1">Uncharacterized protein</fullName>
    </submittedName>
</protein>
<reference evidence="1" key="2">
    <citation type="journal article" date="2015" name="Data Brief">
        <title>Shoot transcriptome of the giant reed, Arundo donax.</title>
        <authorList>
            <person name="Barrero R.A."/>
            <person name="Guerrero F.D."/>
            <person name="Moolhuijzen P."/>
            <person name="Goolsby J.A."/>
            <person name="Tidwell J."/>
            <person name="Bellgard S.E."/>
            <person name="Bellgard M.I."/>
        </authorList>
    </citation>
    <scope>NUCLEOTIDE SEQUENCE</scope>
    <source>
        <tissue evidence="1">Shoot tissue taken approximately 20 cm above the soil surface</tissue>
    </source>
</reference>
<name>A0A0A9GKW5_ARUDO</name>
<reference evidence="1" key="1">
    <citation type="submission" date="2014-09" db="EMBL/GenBank/DDBJ databases">
        <authorList>
            <person name="Magalhaes I.L.F."/>
            <person name="Oliveira U."/>
            <person name="Santos F.R."/>
            <person name="Vidigal T.H.D.A."/>
            <person name="Brescovit A.D."/>
            <person name="Santos A.J."/>
        </authorList>
    </citation>
    <scope>NUCLEOTIDE SEQUENCE</scope>
    <source>
        <tissue evidence="1">Shoot tissue taken approximately 20 cm above the soil surface</tissue>
    </source>
</reference>
<sequence length="34" mass="3996">MRICKDMDPVLKISYRDITQTYNLEMSATIDICN</sequence>
<dbReference type="AlphaFoldDB" id="A0A0A9GKW5"/>
<evidence type="ECO:0000313" key="1">
    <source>
        <dbReference type="EMBL" id="JAE23176.1"/>
    </source>
</evidence>